<dbReference type="Proteomes" id="UP000315496">
    <property type="component" value="Chromosome 5"/>
</dbReference>
<evidence type="ECO:0000256" key="1">
    <source>
        <dbReference type="ARBA" id="ARBA00004123"/>
    </source>
</evidence>
<dbReference type="Pfam" id="PF23240">
    <property type="entry name" value="HAT_PRP39_N"/>
    <property type="match status" value="1"/>
</dbReference>
<keyword evidence="5" id="KW-0539">Nucleus</keyword>
<gene>
    <name evidence="6" type="ORF">GMRT_10511</name>
</gene>
<dbReference type="PANTHER" id="PTHR17204">
    <property type="entry name" value="PRE-MRNA PROCESSING PROTEIN PRP39-RELATED"/>
    <property type="match status" value="1"/>
</dbReference>
<dbReference type="GO" id="GO:0071004">
    <property type="term" value="C:U2-type prespliceosome"/>
    <property type="evidence" value="ECO:0007669"/>
    <property type="project" value="TreeGrafter"/>
</dbReference>
<evidence type="ECO:0000313" key="7">
    <source>
        <dbReference type="Proteomes" id="UP000315496"/>
    </source>
</evidence>
<dbReference type="AlphaFoldDB" id="A0A4Z1SS65"/>
<evidence type="ECO:0000256" key="2">
    <source>
        <dbReference type="ARBA" id="ARBA00022664"/>
    </source>
</evidence>
<comment type="subcellular location">
    <subcellularLocation>
        <location evidence="1">Nucleus</location>
    </subcellularLocation>
</comment>
<dbReference type="GO" id="GO:0000243">
    <property type="term" value="C:commitment complex"/>
    <property type="evidence" value="ECO:0007669"/>
    <property type="project" value="TreeGrafter"/>
</dbReference>
<dbReference type="SUPFAM" id="SSF48452">
    <property type="entry name" value="TPR-like"/>
    <property type="match status" value="1"/>
</dbReference>
<dbReference type="GO" id="GO:0030627">
    <property type="term" value="F:pre-mRNA 5'-splice site binding"/>
    <property type="evidence" value="ECO:0007669"/>
    <property type="project" value="TreeGrafter"/>
</dbReference>
<evidence type="ECO:0000256" key="4">
    <source>
        <dbReference type="ARBA" id="ARBA00023187"/>
    </source>
</evidence>
<dbReference type="PANTHER" id="PTHR17204:SF5">
    <property type="entry name" value="PRE-MRNA-PROCESSING FACTOR 39"/>
    <property type="match status" value="1"/>
</dbReference>
<proteinExistence type="predicted"/>
<dbReference type="GO" id="GO:0005685">
    <property type="term" value="C:U1 snRNP"/>
    <property type="evidence" value="ECO:0007669"/>
    <property type="project" value="TreeGrafter"/>
</dbReference>
<accession>A0A4Z1SS65</accession>
<dbReference type="EMBL" id="VDLU01000005">
    <property type="protein sequence ID" value="TNJ26498.1"/>
    <property type="molecule type" value="Genomic_DNA"/>
</dbReference>
<keyword evidence="3" id="KW-0677">Repeat</keyword>
<evidence type="ECO:0000256" key="3">
    <source>
        <dbReference type="ARBA" id="ARBA00022737"/>
    </source>
</evidence>
<dbReference type="Gene3D" id="1.25.40.10">
    <property type="entry name" value="Tetratricopeptide repeat domain"/>
    <property type="match status" value="1"/>
</dbReference>
<dbReference type="OrthoDB" id="10265668at2759"/>
<dbReference type="GO" id="GO:0000395">
    <property type="term" value="P:mRNA 5'-splice site recognition"/>
    <property type="evidence" value="ECO:0007669"/>
    <property type="project" value="TreeGrafter"/>
</dbReference>
<reference evidence="6 7" key="1">
    <citation type="submission" date="2019-05" db="EMBL/GenBank/DDBJ databases">
        <title>The compact genome of Giardia muris reveals important steps in the evolution of intestinal protozoan parasites.</title>
        <authorList>
            <person name="Xu F."/>
            <person name="Jimenez-Gonzalez A."/>
            <person name="Einarsson E."/>
            <person name="Astvaldsson A."/>
            <person name="Peirasmaki D."/>
            <person name="Eckmann L."/>
            <person name="Andersson J.O."/>
            <person name="Svard S.G."/>
            <person name="Jerlstrom-Hultqvist J."/>
        </authorList>
    </citation>
    <scope>NUCLEOTIDE SEQUENCE [LARGE SCALE GENOMIC DNA]</scope>
    <source>
        <strain evidence="6 7">Roberts-Thomson</strain>
    </source>
</reference>
<keyword evidence="7" id="KW-1185">Reference proteome</keyword>
<name>A0A4Z1SS65_GIAMU</name>
<sequence>MNEALKRLDQLYSATGSENDTEYVAEATAFLASWPYCFNIWGKLAFTTLRTEGIQSALDVFGRAIEMAPHCVQIWEKYSEFLNSQHDKLGEHGIDGDETFRGVCEAGLRMVGDQFYSTGLWAEYLRCLPPERAIRISLALLSGVPGVGRLLEEGSIPITNGGEGVIRANMKGIFDYLNTLTSESSEEGKLGAKYYRERYLAPDSTYSTWKVLEKRSFYTDLPLRTHTLQDFRSIFDSILQRLTGLECPTLTNVEGLIGICADYVDFWLGFCNRLSALSVTSTRETQKELLLKCRYVLEEAIQRCHPPLEPTVLRCDRLILQEVLEEMFPDETFNGLAMAETLVQELRLESSAPELLVAAAHYYNRREAREDVSWCCYRILERPVGTVSTIVLCGAAQALLTSTSSQDQVSTTIRDILTAPAIGPDLDIVADACSSLLIHRDMMKGETCSSTLAILERLHDEKALSDEALSAAVLPILQEIQLCGTASQVWAAICLYRRHRDLVAAYADALFAVKGTAVGQE</sequence>
<dbReference type="InterPro" id="IPR011990">
    <property type="entry name" value="TPR-like_helical_dom_sf"/>
</dbReference>
<keyword evidence="2" id="KW-0507">mRNA processing</keyword>
<evidence type="ECO:0000313" key="6">
    <source>
        <dbReference type="EMBL" id="TNJ26498.1"/>
    </source>
</evidence>
<keyword evidence="4" id="KW-0508">mRNA splicing</keyword>
<comment type="caution">
    <text evidence="6">The sequence shown here is derived from an EMBL/GenBank/DDBJ whole genome shotgun (WGS) entry which is preliminary data.</text>
</comment>
<organism evidence="6 7">
    <name type="scientific">Giardia muris</name>
    <dbReference type="NCBI Taxonomy" id="5742"/>
    <lineage>
        <taxon>Eukaryota</taxon>
        <taxon>Metamonada</taxon>
        <taxon>Diplomonadida</taxon>
        <taxon>Hexamitidae</taxon>
        <taxon>Giardiinae</taxon>
        <taxon>Giardia</taxon>
    </lineage>
</organism>
<protein>
    <submittedName>
        <fullName evidence="6">Uncharacterized protein</fullName>
    </submittedName>
</protein>
<evidence type="ECO:0000256" key="5">
    <source>
        <dbReference type="ARBA" id="ARBA00023242"/>
    </source>
</evidence>
<dbReference type="VEuPathDB" id="GiardiaDB:GMRT_10511"/>